<dbReference type="GO" id="GO:0005737">
    <property type="term" value="C:cytoplasm"/>
    <property type="evidence" value="ECO:0007669"/>
    <property type="project" value="UniProtKB-SubCell"/>
</dbReference>
<dbReference type="NCBIfam" id="TIGR00450">
    <property type="entry name" value="mnmE_trmE_thdF"/>
    <property type="match status" value="1"/>
</dbReference>
<dbReference type="PANTHER" id="PTHR42714:SF2">
    <property type="entry name" value="TRNA MODIFICATION GTPASE GTPBP3, MITOCHONDRIAL"/>
    <property type="match status" value="1"/>
</dbReference>
<dbReference type="CDD" id="cd14858">
    <property type="entry name" value="TrmE_N"/>
    <property type="match status" value="1"/>
</dbReference>
<evidence type="ECO:0000313" key="11">
    <source>
        <dbReference type="Proteomes" id="UP000570514"/>
    </source>
</evidence>
<dbReference type="Gene3D" id="3.30.1360.120">
    <property type="entry name" value="Probable tRNA modification gtpase trme, domain 1"/>
    <property type="match status" value="1"/>
</dbReference>
<dbReference type="HAMAP" id="MF_00379">
    <property type="entry name" value="GTPase_MnmE"/>
    <property type="match status" value="1"/>
</dbReference>
<feature type="binding site" evidence="7">
    <location>
        <position position="23"/>
    </location>
    <ligand>
        <name>(6S)-5-formyl-5,6,7,8-tetrahydrofolate</name>
        <dbReference type="ChEBI" id="CHEBI:57457"/>
    </ligand>
</feature>
<evidence type="ECO:0000256" key="6">
    <source>
        <dbReference type="ARBA" id="ARBA00023134"/>
    </source>
</evidence>
<dbReference type="EMBL" id="JAASRM010000001">
    <property type="protein sequence ID" value="NIK88188.1"/>
    <property type="molecule type" value="Genomic_DNA"/>
</dbReference>
<dbReference type="GO" id="GO:0002098">
    <property type="term" value="P:tRNA wobble uridine modification"/>
    <property type="evidence" value="ECO:0007669"/>
    <property type="project" value="TreeGrafter"/>
</dbReference>
<dbReference type="Pfam" id="PF10396">
    <property type="entry name" value="TrmE_N"/>
    <property type="match status" value="1"/>
</dbReference>
<dbReference type="InterPro" id="IPR018948">
    <property type="entry name" value="GTP-bd_TrmE_N"/>
</dbReference>
<dbReference type="FunFam" id="3.30.1360.120:FF:000007">
    <property type="entry name" value="tRNA modification GTPase GTPBP3, mitochondrial"/>
    <property type="match status" value="1"/>
</dbReference>
<dbReference type="PRINTS" id="PR00326">
    <property type="entry name" value="GTP1OBG"/>
</dbReference>
<comment type="cofactor">
    <cofactor evidence="7">
        <name>K(+)</name>
        <dbReference type="ChEBI" id="CHEBI:29103"/>
    </cofactor>
    <text evidence="7">Binds 1 potassium ion per subunit.</text>
</comment>
<name>A0A846MXA7_9PROT</name>
<comment type="subunit">
    <text evidence="7">Homodimer. Heterotetramer of two MnmE and two MnmG subunits.</text>
</comment>
<keyword evidence="3 7" id="KW-0547">Nucleotide-binding</keyword>
<dbReference type="GO" id="GO:0005525">
    <property type="term" value="F:GTP binding"/>
    <property type="evidence" value="ECO:0007669"/>
    <property type="project" value="UniProtKB-UniRule"/>
</dbReference>
<dbReference type="PANTHER" id="PTHR42714">
    <property type="entry name" value="TRNA MODIFICATION GTPASE GTPBP3"/>
    <property type="match status" value="1"/>
</dbReference>
<evidence type="ECO:0000256" key="1">
    <source>
        <dbReference type="ARBA" id="ARBA00011043"/>
    </source>
</evidence>
<feature type="binding site" evidence="7">
    <location>
        <position position="81"/>
    </location>
    <ligand>
        <name>(6S)-5-formyl-5,6,7,8-tetrahydrofolate</name>
        <dbReference type="ChEBI" id="CHEBI:57457"/>
    </ligand>
</feature>
<dbReference type="InterPro" id="IPR004520">
    <property type="entry name" value="GTPase_MnmE"/>
</dbReference>
<comment type="subcellular location">
    <subcellularLocation>
        <location evidence="7">Cytoplasm</location>
    </subcellularLocation>
</comment>
<dbReference type="InterPro" id="IPR031168">
    <property type="entry name" value="G_TrmE"/>
</dbReference>
<gene>
    <name evidence="7" type="primary">mnmE</name>
    <name evidence="7" type="synonym">trmE</name>
    <name evidence="10" type="ORF">FHS83_001506</name>
</gene>
<dbReference type="GO" id="GO:0046872">
    <property type="term" value="F:metal ion binding"/>
    <property type="evidence" value="ECO:0007669"/>
    <property type="project" value="UniProtKB-KW"/>
</dbReference>
<keyword evidence="6 7" id="KW-0342">GTP-binding</keyword>
<dbReference type="CDD" id="cd04164">
    <property type="entry name" value="trmE"/>
    <property type="match status" value="1"/>
</dbReference>
<feature type="binding site" evidence="7">
    <location>
        <position position="438"/>
    </location>
    <ligand>
        <name>(6S)-5-formyl-5,6,7,8-tetrahydrofolate</name>
        <dbReference type="ChEBI" id="CHEBI:57457"/>
    </ligand>
</feature>
<evidence type="ECO:0000313" key="10">
    <source>
        <dbReference type="EMBL" id="NIK88188.1"/>
    </source>
</evidence>
<dbReference type="PROSITE" id="PS51709">
    <property type="entry name" value="G_TRME"/>
    <property type="match status" value="1"/>
</dbReference>
<dbReference type="Pfam" id="PF12631">
    <property type="entry name" value="MnmE_helical"/>
    <property type="match status" value="1"/>
</dbReference>
<dbReference type="RefSeq" id="WP_167082380.1">
    <property type="nucleotide sequence ID" value="NZ_BAAADC010000001.1"/>
</dbReference>
<keyword evidence="5 7" id="KW-0630">Potassium</keyword>
<feature type="domain" description="TrmE-type G" evidence="9">
    <location>
        <begin position="216"/>
        <end position="363"/>
    </location>
</feature>
<feature type="binding site" evidence="7">
    <location>
        <begin position="245"/>
        <end position="251"/>
    </location>
    <ligand>
        <name>GTP</name>
        <dbReference type="ChEBI" id="CHEBI:37565"/>
    </ligand>
</feature>
<keyword evidence="7" id="KW-0479">Metal-binding</keyword>
<dbReference type="GO" id="GO:0003924">
    <property type="term" value="F:GTPase activity"/>
    <property type="evidence" value="ECO:0007669"/>
    <property type="project" value="UniProtKB-UniRule"/>
</dbReference>
<comment type="caution">
    <text evidence="7">Lacks conserved residue(s) required for the propagation of feature annotation.</text>
</comment>
<dbReference type="NCBIfam" id="NF003661">
    <property type="entry name" value="PRK05291.1-3"/>
    <property type="match status" value="1"/>
</dbReference>
<keyword evidence="4 7" id="KW-0378">Hydrolase</keyword>
<dbReference type="InterPro" id="IPR027417">
    <property type="entry name" value="P-loop_NTPase"/>
</dbReference>
<proteinExistence type="inferred from homology"/>
<dbReference type="Proteomes" id="UP000570514">
    <property type="component" value="Unassembled WGS sequence"/>
</dbReference>
<evidence type="ECO:0000256" key="8">
    <source>
        <dbReference type="RuleBase" id="RU003313"/>
    </source>
</evidence>
<dbReference type="EC" id="3.6.-.-" evidence="7"/>
<dbReference type="Gene3D" id="1.20.120.430">
    <property type="entry name" value="tRNA modification GTPase MnmE domain 2"/>
    <property type="match status" value="1"/>
</dbReference>
<sequence length="438" mass="46838">MRRDDTIYALASGAGRAGVAVVRISGPDTRIALSSVTGQRPPAPRRAALRNIQALDGMVIDRGLVLWFPAPFSFTGEDVAELHCHGGRAIIEAVLAALSGIPGVRLAEPGEFSRRAVLNGKFDLTQAEAIADLVDAETPAQRSQALRQYDGTLSTLYDGWRSELSKALAWAEAAIDFSDEELPEEVVAEARRMAESILGEITEHLSDARGELVRDGLFVAIVGPPNAGKSSLINALAGRDVAIVSEKAGTTRDIIEVRLNLGGYAVVVADTAGLRAAADDIEAEGVRRALARAETADVVVLLRDGTDPDNVLDLPDNLDSKTVVTVWNKADREWPKPLEGLKLSLKSGAGLEDVVTALSEAVRARLESAEEAPVLTRARHREALTQAAAALERAGLAPELELYAEDLRLAVRAIGRITGRVDVEDLLDVIFRDFCIGK</sequence>
<dbReference type="Gene3D" id="3.40.50.300">
    <property type="entry name" value="P-loop containing nucleotide triphosphate hydrolases"/>
    <property type="match status" value="1"/>
</dbReference>
<keyword evidence="2 7" id="KW-0819">tRNA processing</keyword>
<feature type="binding site" evidence="7">
    <location>
        <begin position="270"/>
        <end position="273"/>
    </location>
    <ligand>
        <name>GTP</name>
        <dbReference type="ChEBI" id="CHEBI:37565"/>
    </ligand>
</feature>
<dbReference type="InterPro" id="IPR005225">
    <property type="entry name" value="Small_GTP-bd"/>
</dbReference>
<dbReference type="Pfam" id="PF01926">
    <property type="entry name" value="MMR_HSR1"/>
    <property type="match status" value="1"/>
</dbReference>
<feature type="binding site" evidence="7">
    <location>
        <begin position="226"/>
        <end position="231"/>
    </location>
    <ligand>
        <name>GTP</name>
        <dbReference type="ChEBI" id="CHEBI:37565"/>
    </ligand>
</feature>
<feature type="binding site" evidence="7">
    <location>
        <position position="251"/>
    </location>
    <ligand>
        <name>Mg(2+)</name>
        <dbReference type="ChEBI" id="CHEBI:18420"/>
    </ligand>
</feature>
<dbReference type="GO" id="GO:0030488">
    <property type="term" value="P:tRNA methylation"/>
    <property type="evidence" value="ECO:0007669"/>
    <property type="project" value="TreeGrafter"/>
</dbReference>
<keyword evidence="7" id="KW-0460">Magnesium</keyword>
<dbReference type="InterPro" id="IPR006073">
    <property type="entry name" value="GTP-bd"/>
</dbReference>
<dbReference type="SUPFAM" id="SSF116878">
    <property type="entry name" value="TrmE connector domain"/>
    <property type="match status" value="1"/>
</dbReference>
<feature type="binding site" evidence="7">
    <location>
        <position position="230"/>
    </location>
    <ligand>
        <name>Mg(2+)</name>
        <dbReference type="ChEBI" id="CHEBI:18420"/>
    </ligand>
</feature>
<keyword evidence="11" id="KW-1185">Reference proteome</keyword>
<dbReference type="NCBIfam" id="TIGR00231">
    <property type="entry name" value="small_GTP"/>
    <property type="match status" value="1"/>
</dbReference>
<evidence type="ECO:0000259" key="9">
    <source>
        <dbReference type="PROSITE" id="PS51709"/>
    </source>
</evidence>
<comment type="caution">
    <text evidence="10">The sequence shown here is derived from an EMBL/GenBank/DDBJ whole genome shotgun (WGS) entry which is preliminary data.</text>
</comment>
<reference evidence="10 11" key="1">
    <citation type="submission" date="2020-03" db="EMBL/GenBank/DDBJ databases">
        <title>Genomic Encyclopedia of Type Strains, Phase IV (KMG-IV): sequencing the most valuable type-strain genomes for metagenomic binning, comparative biology and taxonomic classification.</title>
        <authorList>
            <person name="Goeker M."/>
        </authorList>
    </citation>
    <scope>NUCLEOTIDE SEQUENCE [LARGE SCALE GENOMIC DNA]</scope>
    <source>
        <strain evidence="10 11">DSM 19867</strain>
    </source>
</reference>
<keyword evidence="7" id="KW-0963">Cytoplasm</keyword>
<dbReference type="AlphaFoldDB" id="A0A846MXA7"/>
<comment type="similarity">
    <text evidence="1 7 8">Belongs to the TRAFAC class TrmE-Era-EngA-EngB-Septin-like GTPase superfamily. TrmE GTPase family.</text>
</comment>
<evidence type="ECO:0000256" key="5">
    <source>
        <dbReference type="ARBA" id="ARBA00022958"/>
    </source>
</evidence>
<evidence type="ECO:0000256" key="2">
    <source>
        <dbReference type="ARBA" id="ARBA00022694"/>
    </source>
</evidence>
<feature type="binding site" evidence="7">
    <location>
        <position position="121"/>
    </location>
    <ligand>
        <name>(6S)-5-formyl-5,6,7,8-tetrahydrofolate</name>
        <dbReference type="ChEBI" id="CHEBI:57457"/>
    </ligand>
</feature>
<dbReference type="SUPFAM" id="SSF52540">
    <property type="entry name" value="P-loop containing nucleoside triphosphate hydrolases"/>
    <property type="match status" value="1"/>
</dbReference>
<evidence type="ECO:0000256" key="7">
    <source>
        <dbReference type="HAMAP-Rule" id="MF_00379"/>
    </source>
</evidence>
<feature type="binding site" evidence="7">
    <location>
        <begin position="328"/>
        <end position="331"/>
    </location>
    <ligand>
        <name>GTP</name>
        <dbReference type="ChEBI" id="CHEBI:37565"/>
    </ligand>
</feature>
<protein>
    <recommendedName>
        <fullName evidence="7">tRNA modification GTPase MnmE</fullName>
        <ecNumber evidence="7">3.6.-.-</ecNumber>
    </recommendedName>
</protein>
<dbReference type="InterPro" id="IPR027368">
    <property type="entry name" value="MnmE_dom2"/>
</dbReference>
<evidence type="ECO:0000256" key="3">
    <source>
        <dbReference type="ARBA" id="ARBA00022741"/>
    </source>
</evidence>
<evidence type="ECO:0000256" key="4">
    <source>
        <dbReference type="ARBA" id="ARBA00022801"/>
    </source>
</evidence>
<dbReference type="InterPro" id="IPR025867">
    <property type="entry name" value="MnmE_helical"/>
</dbReference>
<organism evidence="10 11">
    <name type="scientific">Rhizomicrobium palustre</name>
    <dbReference type="NCBI Taxonomy" id="189966"/>
    <lineage>
        <taxon>Bacteria</taxon>
        <taxon>Pseudomonadati</taxon>
        <taxon>Pseudomonadota</taxon>
        <taxon>Alphaproteobacteria</taxon>
        <taxon>Micropepsales</taxon>
        <taxon>Micropepsaceae</taxon>
        <taxon>Rhizomicrobium</taxon>
    </lineage>
</organism>
<accession>A0A846MXA7</accession>
<dbReference type="InterPro" id="IPR027266">
    <property type="entry name" value="TrmE/GcvT-like"/>
</dbReference>
<comment type="function">
    <text evidence="7">Exhibits a very high intrinsic GTPase hydrolysis rate. Involved in the addition of a carboxymethylaminomethyl (cmnm) group at the wobble position (U34) of certain tRNAs, forming tRNA-cmnm(5)s(2)U34.</text>
</comment>